<comment type="subcellular location">
    <subcellularLocation>
        <location evidence="1">Nucleus</location>
    </subcellularLocation>
</comment>
<dbReference type="SUPFAM" id="SSF82199">
    <property type="entry name" value="SET domain"/>
    <property type="match status" value="1"/>
</dbReference>
<sequence length="2230" mass="244698">MAGEMWFVDAIDGVIDVAGASKSVPFVLAMIEIEMDSGHYIYPHAVHDLRSAVQGRVQDLMTPNIQNINSGRLAHGELGNSFLALLSGPPSLLQCDFQEPSNSKAFRASSSKLAFDGSGLTMRAVGSGVSPIVSGPPSEHQSNLNMQNGANRFFAVSSRAPGNSNFGSNFVLHDGIQASNLSLPGSDLAKAVVHKLVPGNEKAKDSSSMNGEWHKTSSANVRKLRNSTISMSEKVPLDTNSSLSNQSSICTSGCPRVICLGASGDLLLSNTGLLGIVCSCHRFHMSVAKFCEHLRLCDVNPGDVVRMDSGETIARWRKLYFQKFGIVEFLFEGDFINSAELLLEFDVACYTSGQAQATNMEGVLGYLTRESSFVIVIGEVSNLVIRVPDDRSGWDWPEALSAAAGLVNSSVSTPNMPSNSDLAKLVGSSGGLIKSGQPLDNIVFPKNARADQSLVIDALHDKEQRYGQDSSNYLLKGLVNSLQSNLGESRCSTVSKFVDRGTNSNLQSISGYIDSPVLSRNVSITHPTSQISRTVGKNYDVSKIENAHNGVMAARTAAPSNIELRLGQPYQQSHSSGNSVPSVIGSKLLETFVGSSKSLFLQQMIHNATNCEEKGESRQYFQCSAGLSNLSVRKEQSQLNLGNHACGLSNAMDAAALEKFEGNVTKSSVVPLPAHFTYPPERNANCKADNNMVSSDHIVPKSLYCESHTHKSELVSAPWSVRNGSERQFNVSEFGFLKFADKGKAVGCTADGSYASTDSEFIIQRQLVKPGMSTGAMAASSDLCFSEVHQKSPYSHQPSGVPPEAFDARNHFYHPEKVPCIGSSGHIDHAVLRSMVTPADSGKILQSQLVSMAFPSATSTSIAGMIPAASKPEGIDVSPYLLDDDMRLLALRQIVELSKQQHALSSHGMDREKGRLGSLSNANIQHPFTDDPLTFGEQRLGPNLTSQQNVPEVAMASSSSGAFTRLGVNIEKSAPAIGKYLLFSYSEVYIIIYLRLNNFCDFSTLKQGNPINSREIDLQYQFPRNPLPNKQLSFRSENATQSSECAKCCHGVPCRYFQCRCNFAGYTKCLGEHCESRVGSSLKSFNELVQNVNAEASVLVASEFVKDQAGPQGKSTSLDQRGKLKGELPKNIVCHASQWRDVPSKFKGVSDVTCLDQSPNMLDSRAHIESQVGDAAAKGSYGTSRIPDSLKEQEMSNVSSGCSSAAAVTQASVQVNNMDSSTVNAGNTRYVNNLVVDEGSGIDKCWSSDDAFESERSAEFLGANCKTEFSKEGSSKVINNHPSRSLLDELKLIDSMTWKKGRNQIHTRPIVHGKINLKKIVRDSKTGKRKKGKKLKTLEATSPTGGPSLVNYEYFPKGTGTFEPCVSKDVEDPSTQETYTTGAFSNCTLSKCGRSTLSSSNELSRKRDIHIICNDRDENDDCQIEMSKNTDPCKIHEFSSSKKARKAWTSDCIRRSRMEELTYSDTKDTVTCKSVGSMKASSSHELNICYGRARPVVCGKYGEISSGKLEEDESRPVKIVPLSRVLKNARRCTLPKSCKPKPIILNELTKCSDSEADFNGFSDLKKEDVIGIHHASFCSEMNIDTTVKGGIQCTNGNEISSDELTILEKESDHKSRKGCSVLNSNVHSKLKLKNRKRSLFELTVKGIYIYIYRFYILLSLLDNANSKFCGWDIMDSGKESCSGSFPLVKISKGMPKVEQQKTLKNAEGSKHQVRGLCKVNIEKSSQEHRSLSIMDSDAFCCVHQACYGVSRVPKGHWYCRPCRTSSKDIVCVLCGYGGGAMTLALRSRMIVKSLLKAWNVESECRAKNDVSSAKIMEGDLDVLHSSGSIHEVQFPVLRPFDIEPSTAAVWKVDLQKQLDISQNSSSHVNNLRIHNSVTDGVLDSTVKQWIHMVCGLWTPGTRCPNVDTMSAFDVSGASHPKANVVCSICSRPGGSCIQCRVANCRVKFHPWCAHQKGLLQSELEGVENESVGFYGRCLLHATLLLRESGSDPIDIKLESSVEKEELTCARIQGYKGRKRDGFWYNRYGQSNGKSGCLVPQEQLNAWIHINGQKSSTQGIQKLPVSDIESDCRKEYTRYRQSKGWKHLVVYKSGIHALGLYTSRFISRGEMVVEYVGEIVGLRVADKRENEYQSGRKLQYKSACYFFRIDKEHIIDATCKGGIARFVNHSCLPNCVARVISVRNEKKVVFFAERDIYPGEEITYDYHFNHEDEGKKIPCFCNSKNCRRYLN</sequence>
<evidence type="ECO:0000256" key="11">
    <source>
        <dbReference type="ARBA" id="ARBA00023242"/>
    </source>
</evidence>
<keyword evidence="7" id="KW-0863">Zinc-finger</keyword>
<dbReference type="PROSITE" id="PS51805">
    <property type="entry name" value="EPHD"/>
    <property type="match status" value="1"/>
</dbReference>
<dbReference type="Pfam" id="PF13832">
    <property type="entry name" value="zf-HC5HC2H_2"/>
    <property type="match status" value="1"/>
</dbReference>
<dbReference type="GO" id="GO:0045893">
    <property type="term" value="P:positive regulation of DNA-templated transcription"/>
    <property type="evidence" value="ECO:0007669"/>
    <property type="project" value="TreeGrafter"/>
</dbReference>
<feature type="domain" description="SET" evidence="12">
    <location>
        <begin position="2085"/>
        <end position="2206"/>
    </location>
</feature>
<evidence type="ECO:0000259" key="14">
    <source>
        <dbReference type="PROSITE" id="PS51805"/>
    </source>
</evidence>
<dbReference type="SMART" id="SM00508">
    <property type="entry name" value="PostSET"/>
    <property type="match status" value="1"/>
</dbReference>
<keyword evidence="2" id="KW-0489">Methyltransferase</keyword>
<dbReference type="SMART" id="SM00249">
    <property type="entry name" value="PHD"/>
    <property type="match status" value="1"/>
</dbReference>
<evidence type="ECO:0000256" key="2">
    <source>
        <dbReference type="ARBA" id="ARBA00022603"/>
    </source>
</evidence>
<dbReference type="InterPro" id="IPR003616">
    <property type="entry name" value="Post-SET_dom"/>
</dbReference>
<dbReference type="OrthoDB" id="308383at2759"/>
<keyword evidence="3" id="KW-0808">Transferase</keyword>
<dbReference type="InterPro" id="IPR001965">
    <property type="entry name" value="Znf_PHD"/>
</dbReference>
<keyword evidence="16" id="KW-1185">Reference proteome</keyword>
<evidence type="ECO:0000256" key="4">
    <source>
        <dbReference type="ARBA" id="ARBA00022691"/>
    </source>
</evidence>
<comment type="caution">
    <text evidence="15">The sequence shown here is derived from an EMBL/GenBank/DDBJ whole genome shotgun (WGS) entry which is preliminary data.</text>
</comment>
<evidence type="ECO:0000256" key="10">
    <source>
        <dbReference type="ARBA" id="ARBA00023163"/>
    </source>
</evidence>
<dbReference type="Gene3D" id="3.30.40.10">
    <property type="entry name" value="Zinc/RING finger domain, C3HC4 (zinc finger)"/>
    <property type="match status" value="2"/>
</dbReference>
<evidence type="ECO:0000256" key="7">
    <source>
        <dbReference type="ARBA" id="ARBA00022771"/>
    </source>
</evidence>
<evidence type="ECO:0000313" key="16">
    <source>
        <dbReference type="Proteomes" id="UP000323000"/>
    </source>
</evidence>
<evidence type="ECO:0000256" key="8">
    <source>
        <dbReference type="ARBA" id="ARBA00022833"/>
    </source>
</evidence>
<evidence type="ECO:0000256" key="1">
    <source>
        <dbReference type="ARBA" id="ARBA00004123"/>
    </source>
</evidence>
<evidence type="ECO:0000259" key="12">
    <source>
        <dbReference type="PROSITE" id="PS50280"/>
    </source>
</evidence>
<dbReference type="InterPro" id="IPR046341">
    <property type="entry name" value="SET_dom_sf"/>
</dbReference>
<keyword evidence="11" id="KW-0539">Nucleus</keyword>
<dbReference type="Pfam" id="PF16135">
    <property type="entry name" value="TDBD"/>
    <property type="match status" value="1"/>
</dbReference>
<dbReference type="InterPro" id="IPR034732">
    <property type="entry name" value="EPHD"/>
</dbReference>
<evidence type="ECO:0000313" key="15">
    <source>
        <dbReference type="EMBL" id="TXG62223.1"/>
    </source>
</evidence>
<dbReference type="CDD" id="cd10518">
    <property type="entry name" value="SET_SETD1-like"/>
    <property type="match status" value="1"/>
</dbReference>
<dbReference type="EMBL" id="VAHF01000005">
    <property type="protein sequence ID" value="TXG62223.1"/>
    <property type="molecule type" value="Genomic_DNA"/>
</dbReference>
<accession>A0A5C7HYI7</accession>
<dbReference type="GO" id="GO:0042800">
    <property type="term" value="F:histone H3K4 methyltransferase activity"/>
    <property type="evidence" value="ECO:0007669"/>
    <property type="project" value="TreeGrafter"/>
</dbReference>
<dbReference type="FunFam" id="2.170.270.10:FF:000086">
    <property type="entry name" value="Histone-lysine N-methyltransferase"/>
    <property type="match status" value="1"/>
</dbReference>
<dbReference type="GO" id="GO:0032259">
    <property type="term" value="P:methylation"/>
    <property type="evidence" value="ECO:0007669"/>
    <property type="project" value="UniProtKB-KW"/>
</dbReference>
<evidence type="ECO:0000259" key="13">
    <source>
        <dbReference type="PROSITE" id="PS50868"/>
    </source>
</evidence>
<proteinExistence type="predicted"/>
<dbReference type="PANTHER" id="PTHR45838">
    <property type="entry name" value="HISTONE-LYSINE-N-METHYLTRANSFERASE 2 KMT2 FAMILY MEMBER"/>
    <property type="match status" value="1"/>
</dbReference>
<gene>
    <name evidence="15" type="ORF">EZV62_013586</name>
</gene>
<dbReference type="GO" id="GO:0008270">
    <property type="term" value="F:zinc ion binding"/>
    <property type="evidence" value="ECO:0007669"/>
    <property type="project" value="UniProtKB-KW"/>
</dbReference>
<protein>
    <recommendedName>
        <fullName evidence="17">PHD-type domain-containing protein</fullName>
    </recommendedName>
</protein>
<dbReference type="InterPro" id="IPR001214">
    <property type="entry name" value="SET_dom"/>
</dbReference>
<dbReference type="Pfam" id="PF00856">
    <property type="entry name" value="SET"/>
    <property type="match status" value="1"/>
</dbReference>
<evidence type="ECO:0000256" key="5">
    <source>
        <dbReference type="ARBA" id="ARBA00022723"/>
    </source>
</evidence>
<reference evidence="16" key="1">
    <citation type="journal article" date="2019" name="Gigascience">
        <title>De novo genome assembly of the endangered Acer yangbiense, a plant species with extremely small populations endemic to Yunnan Province, China.</title>
        <authorList>
            <person name="Yang J."/>
            <person name="Wariss H.M."/>
            <person name="Tao L."/>
            <person name="Zhang R."/>
            <person name="Yun Q."/>
            <person name="Hollingsworth P."/>
            <person name="Dao Z."/>
            <person name="Luo G."/>
            <person name="Guo H."/>
            <person name="Ma Y."/>
            <person name="Sun W."/>
        </authorList>
    </citation>
    <scope>NUCLEOTIDE SEQUENCE [LARGE SCALE GENOMIC DNA]</scope>
    <source>
        <strain evidence="16">cv. Malutang</strain>
    </source>
</reference>
<dbReference type="CDD" id="cd15571">
    <property type="entry name" value="ePHD"/>
    <property type="match status" value="1"/>
</dbReference>
<dbReference type="Proteomes" id="UP000323000">
    <property type="component" value="Chromosome 5"/>
</dbReference>
<keyword evidence="8" id="KW-0862">Zinc</keyword>
<feature type="domain" description="Post-SET" evidence="13">
    <location>
        <begin position="2214"/>
        <end position="2230"/>
    </location>
</feature>
<evidence type="ECO:0000256" key="6">
    <source>
        <dbReference type="ARBA" id="ARBA00022737"/>
    </source>
</evidence>
<dbReference type="InterPro" id="IPR013083">
    <property type="entry name" value="Znf_RING/FYVE/PHD"/>
</dbReference>
<name>A0A5C7HYI7_9ROSI</name>
<keyword evidence="9" id="KW-0805">Transcription regulation</keyword>
<feature type="domain" description="PHD-type" evidence="14">
    <location>
        <begin position="1862"/>
        <end position="1981"/>
    </location>
</feature>
<keyword evidence="10" id="KW-0804">Transcription</keyword>
<dbReference type="PANTHER" id="PTHR45838:SF4">
    <property type="entry name" value="HISTONE-LYSINE N-METHYLTRANSFERASE TRITHORAX"/>
    <property type="match status" value="1"/>
</dbReference>
<keyword evidence="6" id="KW-0677">Repeat</keyword>
<evidence type="ECO:0008006" key="17">
    <source>
        <dbReference type="Google" id="ProtNLM"/>
    </source>
</evidence>
<keyword evidence="4" id="KW-0949">S-adenosyl-L-methionine</keyword>
<organism evidence="15 16">
    <name type="scientific">Acer yangbiense</name>
    <dbReference type="NCBI Taxonomy" id="1000413"/>
    <lineage>
        <taxon>Eukaryota</taxon>
        <taxon>Viridiplantae</taxon>
        <taxon>Streptophyta</taxon>
        <taxon>Embryophyta</taxon>
        <taxon>Tracheophyta</taxon>
        <taxon>Spermatophyta</taxon>
        <taxon>Magnoliopsida</taxon>
        <taxon>eudicotyledons</taxon>
        <taxon>Gunneridae</taxon>
        <taxon>Pentapetalae</taxon>
        <taxon>rosids</taxon>
        <taxon>malvids</taxon>
        <taxon>Sapindales</taxon>
        <taxon>Sapindaceae</taxon>
        <taxon>Hippocastanoideae</taxon>
        <taxon>Acereae</taxon>
        <taxon>Acer</taxon>
    </lineage>
</organism>
<evidence type="ECO:0000256" key="9">
    <source>
        <dbReference type="ARBA" id="ARBA00023015"/>
    </source>
</evidence>
<dbReference type="PROSITE" id="PS50280">
    <property type="entry name" value="SET"/>
    <property type="match status" value="1"/>
</dbReference>
<dbReference type="Gene3D" id="2.170.270.10">
    <property type="entry name" value="SET domain"/>
    <property type="match status" value="1"/>
</dbReference>
<dbReference type="SMART" id="SM00317">
    <property type="entry name" value="SET"/>
    <property type="match status" value="1"/>
</dbReference>
<dbReference type="InterPro" id="IPR032308">
    <property type="entry name" value="TDBD"/>
</dbReference>
<keyword evidence="5" id="KW-0479">Metal-binding</keyword>
<dbReference type="GO" id="GO:0035097">
    <property type="term" value="C:histone methyltransferase complex"/>
    <property type="evidence" value="ECO:0007669"/>
    <property type="project" value="TreeGrafter"/>
</dbReference>
<evidence type="ECO:0000256" key="3">
    <source>
        <dbReference type="ARBA" id="ARBA00022679"/>
    </source>
</evidence>
<dbReference type="PROSITE" id="PS50868">
    <property type="entry name" value="POST_SET"/>
    <property type="match status" value="1"/>
</dbReference>